<evidence type="ECO:0000259" key="1">
    <source>
        <dbReference type="PROSITE" id="PS51782"/>
    </source>
</evidence>
<feature type="domain" description="LysM" evidence="1">
    <location>
        <begin position="171"/>
        <end position="232"/>
    </location>
</feature>
<dbReference type="InterPro" id="IPR018392">
    <property type="entry name" value="LysM"/>
</dbReference>
<dbReference type="PANTHER" id="PTHR34700:SF4">
    <property type="entry name" value="PHAGE-LIKE ELEMENT PBSX PROTEIN XKDP"/>
    <property type="match status" value="1"/>
</dbReference>
<evidence type="ECO:0000313" key="3">
    <source>
        <dbReference type="Proteomes" id="UP000886808"/>
    </source>
</evidence>
<reference evidence="2" key="1">
    <citation type="journal article" date="2021" name="PeerJ">
        <title>Extensive microbial diversity within the chicken gut microbiome revealed by metagenomics and culture.</title>
        <authorList>
            <person name="Gilroy R."/>
            <person name="Ravi A."/>
            <person name="Getino M."/>
            <person name="Pursley I."/>
            <person name="Horton D.L."/>
            <person name="Alikhan N.F."/>
            <person name="Baker D."/>
            <person name="Gharbi K."/>
            <person name="Hall N."/>
            <person name="Watson M."/>
            <person name="Adriaenssens E.M."/>
            <person name="Foster-Nyarko E."/>
            <person name="Jarju S."/>
            <person name="Secka A."/>
            <person name="Antonio M."/>
            <person name="Oren A."/>
            <person name="Chaudhuri R.R."/>
            <person name="La Ragione R."/>
            <person name="Hildebrand F."/>
            <person name="Pallen M.J."/>
        </authorList>
    </citation>
    <scope>NUCLEOTIDE SEQUENCE</scope>
    <source>
        <strain evidence="2">CHK193-4272</strain>
    </source>
</reference>
<reference evidence="2" key="2">
    <citation type="submission" date="2021-04" db="EMBL/GenBank/DDBJ databases">
        <authorList>
            <person name="Gilroy R."/>
        </authorList>
    </citation>
    <scope>NUCLEOTIDE SEQUENCE</scope>
    <source>
        <strain evidence="2">CHK193-4272</strain>
    </source>
</reference>
<proteinExistence type="predicted"/>
<name>A0A9D1TH28_9FIRM</name>
<accession>A0A9D1TH28</accession>
<protein>
    <submittedName>
        <fullName evidence="2">LysM peptidoglycan-binding domain-containing protein</fullName>
    </submittedName>
</protein>
<dbReference type="InterPro" id="IPR052196">
    <property type="entry name" value="Bact_Kbp"/>
</dbReference>
<dbReference type="Proteomes" id="UP000886808">
    <property type="component" value="Unassembled WGS sequence"/>
</dbReference>
<sequence>MYQFYMGDVLLPVTPSDISIKISNQNKTVTLINEGEINILKSAGLSKISFGALLPNKQYPFARYQDGFKNAQYFLSVLEKLKTSRSPFEFNVIRTDDRGIELMSSNPMNVSLETYQIDEDAEKYGTDVMVDIELLQYRTYGTKTLEFKKQDNTTKATVTENRDTSTKPKVSTYTVVQGDNLWNIAKKQLGDGSRSSEIYNLNKDIIEQTAKKYGRASSSNGWWIYPDTVLQLPT</sequence>
<dbReference type="Pfam" id="PF01476">
    <property type="entry name" value="LysM"/>
    <property type="match status" value="1"/>
</dbReference>
<dbReference type="EMBL" id="DXIE01000011">
    <property type="protein sequence ID" value="HIV61514.1"/>
    <property type="molecule type" value="Genomic_DNA"/>
</dbReference>
<comment type="caution">
    <text evidence="2">The sequence shown here is derived from an EMBL/GenBank/DDBJ whole genome shotgun (WGS) entry which is preliminary data.</text>
</comment>
<dbReference type="AlphaFoldDB" id="A0A9D1TH28"/>
<dbReference type="CDD" id="cd00118">
    <property type="entry name" value="LysM"/>
    <property type="match status" value="1"/>
</dbReference>
<dbReference type="PANTHER" id="PTHR34700">
    <property type="entry name" value="POTASSIUM BINDING PROTEIN KBP"/>
    <property type="match status" value="1"/>
</dbReference>
<gene>
    <name evidence="2" type="ORF">H9746_01490</name>
</gene>
<organism evidence="2 3">
    <name type="scientific">Candidatus Butyricicoccus avistercoris</name>
    <dbReference type="NCBI Taxonomy" id="2838518"/>
    <lineage>
        <taxon>Bacteria</taxon>
        <taxon>Bacillati</taxon>
        <taxon>Bacillota</taxon>
        <taxon>Clostridia</taxon>
        <taxon>Eubacteriales</taxon>
        <taxon>Butyricicoccaceae</taxon>
        <taxon>Butyricicoccus</taxon>
    </lineage>
</organism>
<dbReference type="PROSITE" id="PS51782">
    <property type="entry name" value="LYSM"/>
    <property type="match status" value="1"/>
</dbReference>
<dbReference type="InterPro" id="IPR036779">
    <property type="entry name" value="LysM_dom_sf"/>
</dbReference>
<evidence type="ECO:0000313" key="2">
    <source>
        <dbReference type="EMBL" id="HIV61514.1"/>
    </source>
</evidence>
<dbReference type="Gene3D" id="3.10.350.10">
    <property type="entry name" value="LysM domain"/>
    <property type="match status" value="1"/>
</dbReference>